<evidence type="ECO:0000313" key="3">
    <source>
        <dbReference type="Proteomes" id="UP001597052"/>
    </source>
</evidence>
<feature type="compositionally biased region" description="Low complexity" evidence="1">
    <location>
        <begin position="67"/>
        <end position="85"/>
    </location>
</feature>
<dbReference type="Pfam" id="PF24332">
    <property type="entry name" value="DUF7500"/>
    <property type="match status" value="1"/>
</dbReference>
<feature type="compositionally biased region" description="Polar residues" evidence="1">
    <location>
        <begin position="154"/>
        <end position="214"/>
    </location>
</feature>
<proteinExistence type="predicted"/>
<keyword evidence="3" id="KW-1185">Reference proteome</keyword>
<name>A0ABD6D636_9EURY</name>
<gene>
    <name evidence="2" type="ORF">ACFSBW_01590</name>
</gene>
<comment type="caution">
    <text evidence="2">The sequence shown here is derived from an EMBL/GenBank/DDBJ whole genome shotgun (WGS) entry which is preliminary data.</text>
</comment>
<organism evidence="2 3">
    <name type="scientific">Halohasta litorea</name>
    <dbReference type="NCBI Taxonomy" id="869891"/>
    <lineage>
        <taxon>Archaea</taxon>
        <taxon>Methanobacteriati</taxon>
        <taxon>Methanobacteriota</taxon>
        <taxon>Stenosarchaea group</taxon>
        <taxon>Halobacteria</taxon>
        <taxon>Halobacteriales</taxon>
        <taxon>Haloferacaceae</taxon>
        <taxon>Halohasta</taxon>
    </lineage>
</organism>
<feature type="compositionally biased region" description="Basic and acidic residues" evidence="1">
    <location>
        <begin position="10"/>
        <end position="27"/>
    </location>
</feature>
<accession>A0ABD6D636</accession>
<evidence type="ECO:0000313" key="2">
    <source>
        <dbReference type="EMBL" id="MFD1640568.1"/>
    </source>
</evidence>
<feature type="compositionally biased region" description="Polar residues" evidence="1">
    <location>
        <begin position="236"/>
        <end position="246"/>
    </location>
</feature>
<dbReference type="EMBL" id="JBHUDM010000001">
    <property type="protein sequence ID" value="MFD1640568.1"/>
    <property type="molecule type" value="Genomic_DNA"/>
</dbReference>
<dbReference type="InterPro" id="IPR055923">
    <property type="entry name" value="DUF7500"/>
</dbReference>
<protein>
    <submittedName>
        <fullName evidence="2">Uncharacterized protein</fullName>
    </submittedName>
</protein>
<feature type="compositionally biased region" description="Polar residues" evidence="1">
    <location>
        <begin position="90"/>
        <end position="114"/>
    </location>
</feature>
<sequence length="382" mass="40867">MGSDDSDEENRDRVLAPDDLDITKQPEVEEIDDGRYVVSPDGPAKKPDRELLENPDWLTEDDEETAPQSSSSQPSQPDQPSQSGQEQRRNQSTAPQQSPQADRSTPSQQPQPDKNPTRQSSGRGGQSPPNSQSGGPSQQSSSNVQSGGRNQQSPPNTQSGDPSQQSPPNAQSGGRKQQSPSNPNSGSRNQQPPSDQSGGRNQQSTPDRSTNRGQQAGAADRSGGRSQQPPGDDQSGGRTPQPSSSELAAHDQPPVEPPAVELTNETVSKFLAEELTQGDGDYGFDATLNVEGQVNRGRMTSDDIGETLETLLRWYARQTTDEVEPESVLGIILAGSDLAVEYPVQSVYTVVKRHGLTPDDSIGDLLAAVRKEGSFTVPPSEE</sequence>
<dbReference type="AlphaFoldDB" id="A0ABD6D636"/>
<feature type="compositionally biased region" description="Low complexity" evidence="1">
    <location>
        <begin position="118"/>
        <end position="153"/>
    </location>
</feature>
<dbReference type="RefSeq" id="WP_256394274.1">
    <property type="nucleotide sequence ID" value="NZ_JANHDJ010000001.1"/>
</dbReference>
<reference evidence="2 3" key="1">
    <citation type="journal article" date="2019" name="Int. J. Syst. Evol. Microbiol.">
        <title>The Global Catalogue of Microorganisms (GCM) 10K type strain sequencing project: providing services to taxonomists for standard genome sequencing and annotation.</title>
        <authorList>
            <consortium name="The Broad Institute Genomics Platform"/>
            <consortium name="The Broad Institute Genome Sequencing Center for Infectious Disease"/>
            <person name="Wu L."/>
            <person name="Ma J."/>
        </authorList>
    </citation>
    <scope>NUCLEOTIDE SEQUENCE [LARGE SCALE GENOMIC DNA]</scope>
    <source>
        <strain evidence="2 3">CGMCC 1.10593</strain>
    </source>
</reference>
<evidence type="ECO:0000256" key="1">
    <source>
        <dbReference type="SAM" id="MobiDB-lite"/>
    </source>
</evidence>
<feature type="compositionally biased region" description="Basic and acidic residues" evidence="1">
    <location>
        <begin position="43"/>
        <end position="52"/>
    </location>
</feature>
<dbReference type="Proteomes" id="UP001597052">
    <property type="component" value="Unassembled WGS sequence"/>
</dbReference>
<feature type="region of interest" description="Disordered" evidence="1">
    <location>
        <begin position="1"/>
        <end position="260"/>
    </location>
</feature>